<evidence type="ECO:0000313" key="8">
    <source>
        <dbReference type="Proteomes" id="UP001153642"/>
    </source>
</evidence>
<dbReference type="InterPro" id="IPR014284">
    <property type="entry name" value="RNA_pol_sigma-70_dom"/>
</dbReference>
<evidence type="ECO:0000259" key="5">
    <source>
        <dbReference type="Pfam" id="PF04542"/>
    </source>
</evidence>
<dbReference type="InterPro" id="IPR013324">
    <property type="entry name" value="RNA_pol_sigma_r3/r4-like"/>
</dbReference>
<evidence type="ECO:0000256" key="1">
    <source>
        <dbReference type="ARBA" id="ARBA00010641"/>
    </source>
</evidence>
<gene>
    <name evidence="7" type="ORF">OSR52_09875</name>
</gene>
<feature type="domain" description="RNA polymerase sigma factor 70 region 4 type 2" evidence="6">
    <location>
        <begin position="124"/>
        <end position="169"/>
    </location>
</feature>
<keyword evidence="2" id="KW-0805">Transcription regulation</keyword>
<accession>A0ABT6FSU9</accession>
<evidence type="ECO:0000256" key="4">
    <source>
        <dbReference type="ARBA" id="ARBA00023163"/>
    </source>
</evidence>
<evidence type="ECO:0000259" key="6">
    <source>
        <dbReference type="Pfam" id="PF08281"/>
    </source>
</evidence>
<protein>
    <submittedName>
        <fullName evidence="7">RNA polymerase sigma-70 factor</fullName>
    </submittedName>
</protein>
<reference evidence="7" key="1">
    <citation type="submission" date="2022-11" db="EMBL/GenBank/DDBJ databases">
        <title>High-quality draft genome sequence of Galbibacter sp. strain CMA-7.</title>
        <authorList>
            <person name="Wei L."/>
            <person name="Dong C."/>
            <person name="Shao Z."/>
        </authorList>
    </citation>
    <scope>NUCLEOTIDE SEQUENCE</scope>
    <source>
        <strain evidence="7">CMA-7</strain>
    </source>
</reference>
<dbReference type="SUPFAM" id="SSF88946">
    <property type="entry name" value="Sigma2 domain of RNA polymerase sigma factors"/>
    <property type="match status" value="1"/>
</dbReference>
<evidence type="ECO:0000256" key="2">
    <source>
        <dbReference type="ARBA" id="ARBA00023015"/>
    </source>
</evidence>
<proteinExistence type="inferred from homology"/>
<dbReference type="PANTHER" id="PTHR43133:SF46">
    <property type="entry name" value="RNA POLYMERASE SIGMA-70 FACTOR ECF SUBFAMILY"/>
    <property type="match status" value="1"/>
</dbReference>
<comment type="similarity">
    <text evidence="1">Belongs to the sigma-70 factor family. ECF subfamily.</text>
</comment>
<dbReference type="Proteomes" id="UP001153642">
    <property type="component" value="Unassembled WGS sequence"/>
</dbReference>
<dbReference type="InterPro" id="IPR039425">
    <property type="entry name" value="RNA_pol_sigma-70-like"/>
</dbReference>
<dbReference type="InterPro" id="IPR013249">
    <property type="entry name" value="RNA_pol_sigma70_r4_t2"/>
</dbReference>
<dbReference type="EMBL" id="JAPMUA010000003">
    <property type="protein sequence ID" value="MDG3586176.1"/>
    <property type="molecule type" value="Genomic_DNA"/>
</dbReference>
<keyword evidence="4" id="KW-0804">Transcription</keyword>
<dbReference type="NCBIfam" id="TIGR02985">
    <property type="entry name" value="Sig70_bacteroi1"/>
    <property type="match status" value="1"/>
</dbReference>
<name>A0ABT6FSU9_9FLAO</name>
<dbReference type="RefSeq" id="WP_277899914.1">
    <property type="nucleotide sequence ID" value="NZ_JAPMUA010000003.1"/>
</dbReference>
<organism evidence="7 8">
    <name type="scientific">Galbibacter pacificus</name>
    <dbReference type="NCBI Taxonomy" id="2996052"/>
    <lineage>
        <taxon>Bacteria</taxon>
        <taxon>Pseudomonadati</taxon>
        <taxon>Bacteroidota</taxon>
        <taxon>Flavobacteriia</taxon>
        <taxon>Flavobacteriales</taxon>
        <taxon>Flavobacteriaceae</taxon>
        <taxon>Galbibacter</taxon>
    </lineage>
</organism>
<dbReference type="InterPro" id="IPR036388">
    <property type="entry name" value="WH-like_DNA-bd_sf"/>
</dbReference>
<dbReference type="Pfam" id="PF08281">
    <property type="entry name" value="Sigma70_r4_2"/>
    <property type="match status" value="1"/>
</dbReference>
<keyword evidence="3" id="KW-0731">Sigma factor</keyword>
<sequence>MFHNNYDVFINGLKKGDEKAYEYLVDIYYQKLYAYAISLINDKDIAEDIVQNVLIKTWQFRKNLNAKYSIQGFLYKSVYNEFINTYQKSKATTLLHYKYLESLEEITTQADENKIEYFFSIVSKEIEKLPPKCQRIFMLSKKEGLTNNEIAEHLSISTKTVEAQISKAYNLLREKLAKQYEAILLFCLLNNRATIKKPFLNK</sequence>
<dbReference type="Gene3D" id="1.10.10.10">
    <property type="entry name" value="Winged helix-like DNA-binding domain superfamily/Winged helix DNA-binding domain"/>
    <property type="match status" value="1"/>
</dbReference>
<dbReference type="PANTHER" id="PTHR43133">
    <property type="entry name" value="RNA POLYMERASE ECF-TYPE SIGMA FACTO"/>
    <property type="match status" value="1"/>
</dbReference>
<keyword evidence="8" id="KW-1185">Reference proteome</keyword>
<dbReference type="NCBIfam" id="TIGR02937">
    <property type="entry name" value="sigma70-ECF"/>
    <property type="match status" value="1"/>
</dbReference>
<dbReference type="InterPro" id="IPR014327">
    <property type="entry name" value="RNA_pol_sigma70_bacteroid"/>
</dbReference>
<dbReference type="Pfam" id="PF04542">
    <property type="entry name" value="Sigma70_r2"/>
    <property type="match status" value="1"/>
</dbReference>
<comment type="caution">
    <text evidence="7">The sequence shown here is derived from an EMBL/GenBank/DDBJ whole genome shotgun (WGS) entry which is preliminary data.</text>
</comment>
<dbReference type="InterPro" id="IPR013325">
    <property type="entry name" value="RNA_pol_sigma_r2"/>
</dbReference>
<evidence type="ECO:0000256" key="3">
    <source>
        <dbReference type="ARBA" id="ARBA00023082"/>
    </source>
</evidence>
<feature type="domain" description="RNA polymerase sigma-70 region 2" evidence="5">
    <location>
        <begin position="24"/>
        <end position="90"/>
    </location>
</feature>
<evidence type="ECO:0000313" key="7">
    <source>
        <dbReference type="EMBL" id="MDG3586176.1"/>
    </source>
</evidence>
<dbReference type="SUPFAM" id="SSF88659">
    <property type="entry name" value="Sigma3 and sigma4 domains of RNA polymerase sigma factors"/>
    <property type="match status" value="1"/>
</dbReference>
<dbReference type="Gene3D" id="1.10.1740.10">
    <property type="match status" value="1"/>
</dbReference>
<dbReference type="InterPro" id="IPR007627">
    <property type="entry name" value="RNA_pol_sigma70_r2"/>
</dbReference>